<gene>
    <name evidence="1" type="ORF">S06H3_27458</name>
</gene>
<comment type="caution">
    <text evidence="1">The sequence shown here is derived from an EMBL/GenBank/DDBJ whole genome shotgun (WGS) entry which is preliminary data.</text>
</comment>
<organism evidence="1">
    <name type="scientific">marine sediment metagenome</name>
    <dbReference type="NCBI Taxonomy" id="412755"/>
    <lineage>
        <taxon>unclassified sequences</taxon>
        <taxon>metagenomes</taxon>
        <taxon>ecological metagenomes</taxon>
    </lineage>
</organism>
<evidence type="ECO:0000313" key="1">
    <source>
        <dbReference type="EMBL" id="GAI21115.1"/>
    </source>
</evidence>
<dbReference type="AlphaFoldDB" id="X1N2N3"/>
<accession>X1N2N3</accession>
<proteinExistence type="predicted"/>
<sequence>MKCELVDFDTYLKNLKELQKKFNHIINDIENICQELVLNPTQLATPIPAYHRKLWKIRIPSADMKRGKRGGFRMYFYYDEDTPCRIYRLTIYVKVERKDLKPQELQQLY</sequence>
<protein>
    <submittedName>
        <fullName evidence="1">Uncharacterized protein</fullName>
    </submittedName>
</protein>
<reference evidence="1" key="1">
    <citation type="journal article" date="2014" name="Front. Microbiol.">
        <title>High frequency of phylogenetically diverse reductive dehalogenase-homologous genes in deep subseafloor sedimentary metagenomes.</title>
        <authorList>
            <person name="Kawai M."/>
            <person name="Futagami T."/>
            <person name="Toyoda A."/>
            <person name="Takaki Y."/>
            <person name="Nishi S."/>
            <person name="Hori S."/>
            <person name="Arai W."/>
            <person name="Tsubouchi T."/>
            <person name="Morono Y."/>
            <person name="Uchiyama I."/>
            <person name="Ito T."/>
            <person name="Fujiyama A."/>
            <person name="Inagaki F."/>
            <person name="Takami H."/>
        </authorList>
    </citation>
    <scope>NUCLEOTIDE SEQUENCE</scope>
    <source>
        <strain evidence="1">Expedition CK06-06</strain>
    </source>
</reference>
<dbReference type="EMBL" id="BARV01015930">
    <property type="protein sequence ID" value="GAI21115.1"/>
    <property type="molecule type" value="Genomic_DNA"/>
</dbReference>
<feature type="non-terminal residue" evidence="1">
    <location>
        <position position="109"/>
    </location>
</feature>
<name>X1N2N3_9ZZZZ</name>